<protein>
    <recommendedName>
        <fullName evidence="5">Polyhydroxyalkanoate synthesis repressor PhaR</fullName>
    </recommendedName>
</protein>
<feature type="domain" description="PHA accumulation regulator DNA-binding N-terminal" evidence="2">
    <location>
        <begin position="20"/>
        <end position="79"/>
    </location>
</feature>
<organism evidence="3 4">
    <name type="scientific">Candidatus Phycosocius bacilliformis</name>
    <dbReference type="NCBI Taxonomy" id="1445552"/>
    <lineage>
        <taxon>Bacteria</taxon>
        <taxon>Pseudomonadati</taxon>
        <taxon>Pseudomonadota</taxon>
        <taxon>Alphaproteobacteria</taxon>
        <taxon>Caulobacterales</taxon>
        <taxon>Caulobacterales incertae sedis</taxon>
        <taxon>Candidatus Phycosocius</taxon>
    </lineage>
</organism>
<dbReference type="RefSeq" id="WP_108985514.1">
    <property type="nucleotide sequence ID" value="NZ_BFBR01000007.1"/>
</dbReference>
<evidence type="ECO:0000259" key="2">
    <source>
        <dbReference type="Pfam" id="PF07879"/>
    </source>
</evidence>
<gene>
    <name evidence="3" type="ORF">PbB2_02345</name>
</gene>
<dbReference type="Pfam" id="PF05233">
    <property type="entry name" value="PHB_acc"/>
    <property type="match status" value="1"/>
</dbReference>
<evidence type="ECO:0000313" key="4">
    <source>
        <dbReference type="Proteomes" id="UP000245086"/>
    </source>
</evidence>
<dbReference type="InterPro" id="IPR010134">
    <property type="entry name" value="PHA_reg_PhaR"/>
</dbReference>
<dbReference type="AlphaFoldDB" id="A0A2P2EC52"/>
<dbReference type="NCBIfam" id="TIGR01848">
    <property type="entry name" value="PHA_reg_PhaR"/>
    <property type="match status" value="1"/>
</dbReference>
<evidence type="ECO:0008006" key="5">
    <source>
        <dbReference type="Google" id="ProtNLM"/>
    </source>
</evidence>
<name>A0A2P2EC52_9PROT</name>
<dbReference type="InterPro" id="IPR007897">
    <property type="entry name" value="PHB_accumulat"/>
</dbReference>
<evidence type="ECO:0000313" key="3">
    <source>
        <dbReference type="EMBL" id="GBF58657.1"/>
    </source>
</evidence>
<feature type="domain" description="PHB accumulation regulatory" evidence="1">
    <location>
        <begin position="84"/>
        <end position="122"/>
    </location>
</feature>
<dbReference type="InterPro" id="IPR012909">
    <property type="entry name" value="PHA_DNA-bd_N"/>
</dbReference>
<reference evidence="3 4" key="1">
    <citation type="journal article" date="2018" name="Genome Announc.">
        <title>Draft Genome Sequence of "Candidatus Phycosocius bacilliformis," an Alphaproteobacterial Ectosymbiont of the Hydrocarbon-Producing Green Alga Botryococcus braunii.</title>
        <authorList>
            <person name="Tanabe Y."/>
            <person name="Yamaguchi H."/>
            <person name="Watanabe M.M."/>
        </authorList>
    </citation>
    <scope>NUCLEOTIDE SEQUENCE [LARGE SCALE GENOMIC DNA]</scope>
    <source>
        <strain evidence="3 4">BOTRYCO-2</strain>
    </source>
</reference>
<dbReference type="OrthoDB" id="9795345at2"/>
<keyword evidence="4" id="KW-1185">Reference proteome</keyword>
<accession>A0A2P2EC52</accession>
<evidence type="ECO:0000259" key="1">
    <source>
        <dbReference type="Pfam" id="PF05233"/>
    </source>
</evidence>
<proteinExistence type="predicted"/>
<dbReference type="Proteomes" id="UP000245086">
    <property type="component" value="Unassembled WGS sequence"/>
</dbReference>
<dbReference type="EMBL" id="BFBR01000007">
    <property type="protein sequence ID" value="GBF58657.1"/>
    <property type="molecule type" value="Genomic_DNA"/>
</dbReference>
<dbReference type="GO" id="GO:0006355">
    <property type="term" value="P:regulation of DNA-templated transcription"/>
    <property type="evidence" value="ECO:0007669"/>
    <property type="project" value="InterPro"/>
</dbReference>
<sequence>MAETSPETTPHHGSAGSVVTIKKYANRRLYNTATSAYVTLDHLAQMVRDRVDFVVFDAKSGDDITRSILTQIILEAESSGNNLLPVGFLRDIIRSYGDSVQGFLPSYLDLAMKSFTDSREHFSKSLSGGIDLSAPVELFQQAVRANMTVMAEAARAFTGGLVPTSLRPAAKAPPKADPSEELMAMRAQMAALQARLDKLDGTHG</sequence>
<dbReference type="Pfam" id="PF07879">
    <property type="entry name" value="PHB_acc_N"/>
    <property type="match status" value="1"/>
</dbReference>
<comment type="caution">
    <text evidence="3">The sequence shown here is derived from an EMBL/GenBank/DDBJ whole genome shotgun (WGS) entry which is preliminary data.</text>
</comment>